<dbReference type="AlphaFoldDB" id="F4L1Z6"/>
<dbReference type="HOGENOM" id="CLU_862341_0_0_10"/>
<dbReference type="Gene3D" id="3.30.360.10">
    <property type="entry name" value="Dihydrodipicolinate Reductase, domain 2"/>
    <property type="match status" value="1"/>
</dbReference>
<dbReference type="PANTHER" id="PTHR43249">
    <property type="entry name" value="UDP-N-ACETYL-2-AMINO-2-DEOXY-D-GLUCURONATE OXIDASE"/>
    <property type="match status" value="1"/>
</dbReference>
<dbReference type="OrthoDB" id="9815825at2"/>
<dbReference type="PANTHER" id="PTHR43249:SF1">
    <property type="entry name" value="D-GLUCOSIDE 3-DEHYDROGENASE"/>
    <property type="match status" value="1"/>
</dbReference>
<dbReference type="KEGG" id="hhy:Halhy_2761"/>
<keyword evidence="4" id="KW-1185">Reference proteome</keyword>
<reference evidence="3 4" key="1">
    <citation type="journal article" date="2011" name="Stand. Genomic Sci.">
        <title>Complete genome sequence of Haliscomenobacter hydrossis type strain (O).</title>
        <authorList>
            <consortium name="US DOE Joint Genome Institute (JGI-PGF)"/>
            <person name="Daligault H."/>
            <person name="Lapidus A."/>
            <person name="Zeytun A."/>
            <person name="Nolan M."/>
            <person name="Lucas S."/>
            <person name="Del Rio T.G."/>
            <person name="Tice H."/>
            <person name="Cheng J.F."/>
            <person name="Tapia R."/>
            <person name="Han C."/>
            <person name="Goodwin L."/>
            <person name="Pitluck S."/>
            <person name="Liolios K."/>
            <person name="Pagani I."/>
            <person name="Ivanova N."/>
            <person name="Huntemann M."/>
            <person name="Mavromatis K."/>
            <person name="Mikhailova N."/>
            <person name="Pati A."/>
            <person name="Chen A."/>
            <person name="Palaniappan K."/>
            <person name="Land M."/>
            <person name="Hauser L."/>
            <person name="Brambilla E.M."/>
            <person name="Rohde M."/>
            <person name="Verbarg S."/>
            <person name="Goker M."/>
            <person name="Bristow J."/>
            <person name="Eisen J.A."/>
            <person name="Markowitz V."/>
            <person name="Hugenholtz P."/>
            <person name="Kyrpides N.C."/>
            <person name="Klenk H.P."/>
            <person name="Woyke T."/>
        </authorList>
    </citation>
    <scope>NUCLEOTIDE SEQUENCE [LARGE SCALE GENOMIC DNA]</scope>
    <source>
        <strain evidence="4">ATCC 27775 / DSM 1100 / LMG 10767 / O</strain>
    </source>
</reference>
<dbReference type="RefSeq" id="WP_013765177.1">
    <property type="nucleotide sequence ID" value="NC_015510.1"/>
</dbReference>
<dbReference type="Gene3D" id="3.40.50.720">
    <property type="entry name" value="NAD(P)-binding Rossmann-like Domain"/>
    <property type="match status" value="1"/>
</dbReference>
<evidence type="ECO:0000259" key="1">
    <source>
        <dbReference type="Pfam" id="PF01408"/>
    </source>
</evidence>
<dbReference type="InterPro" id="IPR000683">
    <property type="entry name" value="Gfo/Idh/MocA-like_OxRdtase_N"/>
</dbReference>
<accession>F4L1Z6</accession>
<dbReference type="eggNOG" id="COG0673">
    <property type="taxonomic scope" value="Bacteria"/>
</dbReference>
<dbReference type="Pfam" id="PF01408">
    <property type="entry name" value="GFO_IDH_MocA"/>
    <property type="match status" value="1"/>
</dbReference>
<evidence type="ECO:0000313" key="4">
    <source>
        <dbReference type="Proteomes" id="UP000008461"/>
    </source>
</evidence>
<sequence length="321" mass="36660">MKDLNFALIGVAGYVAPRHLRAIKDTENRLIAALDPNDSVGVMDAYFPDAAFLVEFERFDRHLEKLRQNGQKLHYVSICSPNYLHDAHIRFGLRQRADVICEKPLVLNPWNAEALQRNEVETGQRVYTILQLRLHPVIQALKTRMAQQAVQKHEVDLSYITARGNWYYASWKGEMPKSGGIATNIGIHFFDMLIWIFGAVQKSEVHLHRHDRAAGYLELERARVRWFLSIDEKTLPQAVREKGGRTFRSIRIDGEELEFSEGFTDLHTESYREILAGRGFGLDDAAPSIALVHSIREAEVLGLKGEYHPLAALPQGRHPFK</sequence>
<dbReference type="EMBL" id="CP002691">
    <property type="protein sequence ID" value="AEE50629.1"/>
    <property type="molecule type" value="Genomic_DNA"/>
</dbReference>
<dbReference type="STRING" id="760192.Halhy_2761"/>
<gene>
    <name evidence="3" type="ordered locus">Halhy_2761</name>
</gene>
<dbReference type="GO" id="GO:0000166">
    <property type="term" value="F:nucleotide binding"/>
    <property type="evidence" value="ECO:0007669"/>
    <property type="project" value="InterPro"/>
</dbReference>
<dbReference type="SUPFAM" id="SSF51735">
    <property type="entry name" value="NAD(P)-binding Rossmann-fold domains"/>
    <property type="match status" value="1"/>
</dbReference>
<protein>
    <submittedName>
        <fullName evidence="3">Oxidoreductase domain protein</fullName>
    </submittedName>
</protein>
<dbReference type="InterPro" id="IPR036291">
    <property type="entry name" value="NAD(P)-bd_dom_sf"/>
</dbReference>
<dbReference type="Proteomes" id="UP000008461">
    <property type="component" value="Chromosome"/>
</dbReference>
<proteinExistence type="predicted"/>
<dbReference type="InterPro" id="IPR004104">
    <property type="entry name" value="Gfo/Idh/MocA-like_OxRdtase_C"/>
</dbReference>
<evidence type="ECO:0000259" key="2">
    <source>
        <dbReference type="Pfam" id="PF02894"/>
    </source>
</evidence>
<dbReference type="InterPro" id="IPR052515">
    <property type="entry name" value="Gfo/Idh/MocA_Oxidoreductase"/>
</dbReference>
<dbReference type="SUPFAM" id="SSF55347">
    <property type="entry name" value="Glyceraldehyde-3-phosphate dehydrogenase-like, C-terminal domain"/>
    <property type="match status" value="1"/>
</dbReference>
<dbReference type="Pfam" id="PF02894">
    <property type="entry name" value="GFO_IDH_MocA_C"/>
    <property type="match status" value="1"/>
</dbReference>
<evidence type="ECO:0000313" key="3">
    <source>
        <dbReference type="EMBL" id="AEE50629.1"/>
    </source>
</evidence>
<feature type="domain" description="Gfo/Idh/MocA-like oxidoreductase N-terminal" evidence="1">
    <location>
        <begin position="4"/>
        <end position="127"/>
    </location>
</feature>
<feature type="domain" description="Gfo/Idh/MocA-like oxidoreductase C-terminal" evidence="2">
    <location>
        <begin position="154"/>
        <end position="266"/>
    </location>
</feature>
<name>F4L1Z6_HALH1</name>
<reference key="2">
    <citation type="submission" date="2011-04" db="EMBL/GenBank/DDBJ databases">
        <title>Complete sequence of chromosome of Haliscomenobacter hydrossis DSM 1100.</title>
        <authorList>
            <consortium name="US DOE Joint Genome Institute (JGI-PGF)"/>
            <person name="Lucas S."/>
            <person name="Han J."/>
            <person name="Lapidus A."/>
            <person name="Bruce D."/>
            <person name="Goodwin L."/>
            <person name="Pitluck S."/>
            <person name="Peters L."/>
            <person name="Kyrpides N."/>
            <person name="Mavromatis K."/>
            <person name="Ivanova N."/>
            <person name="Ovchinnikova G."/>
            <person name="Pagani I."/>
            <person name="Daligault H."/>
            <person name="Detter J.C."/>
            <person name="Han C."/>
            <person name="Land M."/>
            <person name="Hauser L."/>
            <person name="Markowitz V."/>
            <person name="Cheng J.-F."/>
            <person name="Hugenholtz P."/>
            <person name="Woyke T."/>
            <person name="Wu D."/>
            <person name="Verbarg S."/>
            <person name="Frueling A."/>
            <person name="Brambilla E."/>
            <person name="Klenk H.-P."/>
            <person name="Eisen J.A."/>
        </authorList>
    </citation>
    <scope>NUCLEOTIDE SEQUENCE</scope>
    <source>
        <strain>DSM 1100</strain>
    </source>
</reference>
<organism evidence="3 4">
    <name type="scientific">Haliscomenobacter hydrossis (strain ATCC 27775 / DSM 1100 / LMG 10767 / O)</name>
    <dbReference type="NCBI Taxonomy" id="760192"/>
    <lineage>
        <taxon>Bacteria</taxon>
        <taxon>Pseudomonadati</taxon>
        <taxon>Bacteroidota</taxon>
        <taxon>Saprospiria</taxon>
        <taxon>Saprospirales</taxon>
        <taxon>Haliscomenobacteraceae</taxon>
        <taxon>Haliscomenobacter</taxon>
    </lineage>
</organism>